<keyword evidence="8" id="KW-1185">Reference proteome</keyword>
<name>A0AA38I0U9_9CUCU</name>
<dbReference type="EC" id="1.2.1.84" evidence="4"/>
<dbReference type="GO" id="GO:0035336">
    <property type="term" value="P:long-chain fatty-acyl-CoA metabolic process"/>
    <property type="evidence" value="ECO:0007669"/>
    <property type="project" value="TreeGrafter"/>
</dbReference>
<dbReference type="PANTHER" id="PTHR11011">
    <property type="entry name" value="MALE STERILITY PROTEIN 2-RELATED"/>
    <property type="match status" value="1"/>
</dbReference>
<dbReference type="AlphaFoldDB" id="A0AA38I0U9"/>
<dbReference type="GO" id="GO:0005777">
    <property type="term" value="C:peroxisome"/>
    <property type="evidence" value="ECO:0007669"/>
    <property type="project" value="TreeGrafter"/>
</dbReference>
<dbReference type="PANTHER" id="PTHR11011:SF60">
    <property type="entry name" value="FATTY ACYL-COA REDUCTASE-RELATED"/>
    <property type="match status" value="1"/>
</dbReference>
<keyword evidence="4" id="KW-0472">Membrane</keyword>
<dbReference type="Gene3D" id="3.40.50.720">
    <property type="entry name" value="NAD(P)-binding Rossmann-like Domain"/>
    <property type="match status" value="1"/>
</dbReference>
<evidence type="ECO:0000256" key="4">
    <source>
        <dbReference type="RuleBase" id="RU363097"/>
    </source>
</evidence>
<comment type="caution">
    <text evidence="7">The sequence shown here is derived from an EMBL/GenBank/DDBJ whole genome shotgun (WGS) entry which is preliminary data.</text>
</comment>
<keyword evidence="3 4" id="KW-0443">Lipid metabolism</keyword>
<dbReference type="InterPro" id="IPR033640">
    <property type="entry name" value="FAR_C"/>
</dbReference>
<evidence type="ECO:0000256" key="3">
    <source>
        <dbReference type="ARBA" id="ARBA00023098"/>
    </source>
</evidence>
<sequence length="407" mass="47005">MSDHHELISTINVVFHVAGNVHLFEDIKVAYDNNVGVTKQVIKLCKQMYNLKALVYVSTAYSNSYLPSIDETVYDDVGFDHRKVELLVNSPETKEKFTKRVLEKWSNTYEFSKAMAELLIDDTAKDLPVGIFRPSIVLSTHKDPLPGWTDSFGGPTLFIINIALGFSRYICCDLADNLDIVPGDMAVAALIASAWDVHRNYQHIPIRKTIPIYNYVSTPDNPITCGEFTRLNINVYGEFYPLSKCFWMPTITSVPQTKVTNFFFSIAYHYIPGFFMDVFSLLCFKKPTLVSNYRRFHKLKYHGECSYIRDWTFKNTNVKKLWDCLNETDKTIFPFDIATVHWTHYCHSYFRGLRSYFVKEPWDNLPSARVKALRLKFAHHAVLALLYFVGVSTVWKLLSACLVELRK</sequence>
<dbReference type="Pfam" id="PF03015">
    <property type="entry name" value="Sterile"/>
    <property type="match status" value="1"/>
</dbReference>
<evidence type="ECO:0000259" key="6">
    <source>
        <dbReference type="Pfam" id="PF07993"/>
    </source>
</evidence>
<dbReference type="InterPro" id="IPR013120">
    <property type="entry name" value="FAR_NAD-bd"/>
</dbReference>
<evidence type="ECO:0000256" key="1">
    <source>
        <dbReference type="ARBA" id="ARBA00005928"/>
    </source>
</evidence>
<accession>A0AA38I0U9</accession>
<protein>
    <recommendedName>
        <fullName evidence="4">Fatty acyl-CoA reductase</fullName>
        <ecNumber evidence="4">1.2.1.84</ecNumber>
    </recommendedName>
</protein>
<keyword evidence="4" id="KW-0560">Oxidoreductase</keyword>
<comment type="catalytic activity">
    <reaction evidence="4">
        <text>a long-chain fatty acyl-CoA + 2 NADPH + 2 H(+) = a long-chain primary fatty alcohol + 2 NADP(+) + CoA</text>
        <dbReference type="Rhea" id="RHEA:52716"/>
        <dbReference type="ChEBI" id="CHEBI:15378"/>
        <dbReference type="ChEBI" id="CHEBI:57287"/>
        <dbReference type="ChEBI" id="CHEBI:57783"/>
        <dbReference type="ChEBI" id="CHEBI:58349"/>
        <dbReference type="ChEBI" id="CHEBI:77396"/>
        <dbReference type="ChEBI" id="CHEBI:83139"/>
        <dbReference type="EC" id="1.2.1.84"/>
    </reaction>
</comment>
<dbReference type="CDD" id="cd09071">
    <property type="entry name" value="FAR_C"/>
    <property type="match status" value="1"/>
</dbReference>
<feature type="domain" description="Thioester reductase (TE)" evidence="6">
    <location>
        <begin position="2"/>
        <end position="189"/>
    </location>
</feature>
<dbReference type="EMBL" id="JALNTZ010000006">
    <property type="protein sequence ID" value="KAJ3647298.1"/>
    <property type="molecule type" value="Genomic_DNA"/>
</dbReference>
<feature type="domain" description="Fatty acyl-CoA reductase C-terminal" evidence="5">
    <location>
        <begin position="268"/>
        <end position="360"/>
    </location>
</feature>
<dbReference type="SUPFAM" id="SSF51735">
    <property type="entry name" value="NAD(P)-binding Rossmann-fold domains"/>
    <property type="match status" value="1"/>
</dbReference>
<dbReference type="Pfam" id="PF07993">
    <property type="entry name" value="NAD_binding_4"/>
    <property type="match status" value="1"/>
</dbReference>
<keyword evidence="4" id="KW-1133">Transmembrane helix</keyword>
<evidence type="ECO:0000313" key="8">
    <source>
        <dbReference type="Proteomes" id="UP001168821"/>
    </source>
</evidence>
<dbReference type="InterPro" id="IPR026055">
    <property type="entry name" value="FAR"/>
</dbReference>
<comment type="similarity">
    <text evidence="1 4">Belongs to the fatty acyl-CoA reductase family.</text>
</comment>
<keyword evidence="4" id="KW-0812">Transmembrane</keyword>
<gene>
    <name evidence="7" type="ORF">Zmor_019183</name>
</gene>
<organism evidence="7 8">
    <name type="scientific">Zophobas morio</name>
    <dbReference type="NCBI Taxonomy" id="2755281"/>
    <lineage>
        <taxon>Eukaryota</taxon>
        <taxon>Metazoa</taxon>
        <taxon>Ecdysozoa</taxon>
        <taxon>Arthropoda</taxon>
        <taxon>Hexapoda</taxon>
        <taxon>Insecta</taxon>
        <taxon>Pterygota</taxon>
        <taxon>Neoptera</taxon>
        <taxon>Endopterygota</taxon>
        <taxon>Coleoptera</taxon>
        <taxon>Polyphaga</taxon>
        <taxon>Cucujiformia</taxon>
        <taxon>Tenebrionidae</taxon>
        <taxon>Zophobas</taxon>
    </lineage>
</organism>
<evidence type="ECO:0000256" key="2">
    <source>
        <dbReference type="ARBA" id="ARBA00022516"/>
    </source>
</evidence>
<reference evidence="7" key="1">
    <citation type="journal article" date="2023" name="G3 (Bethesda)">
        <title>Whole genome assemblies of Zophobas morio and Tenebrio molitor.</title>
        <authorList>
            <person name="Kaur S."/>
            <person name="Stinson S.A."/>
            <person name="diCenzo G.C."/>
        </authorList>
    </citation>
    <scope>NUCLEOTIDE SEQUENCE</scope>
    <source>
        <strain evidence="7">QUZm001</strain>
    </source>
</reference>
<dbReference type="Proteomes" id="UP001168821">
    <property type="component" value="Unassembled WGS sequence"/>
</dbReference>
<evidence type="ECO:0000259" key="5">
    <source>
        <dbReference type="Pfam" id="PF03015"/>
    </source>
</evidence>
<dbReference type="GO" id="GO:0080019">
    <property type="term" value="F:alcohol-forming very long-chain fatty acyl-CoA reductase activity"/>
    <property type="evidence" value="ECO:0007669"/>
    <property type="project" value="InterPro"/>
</dbReference>
<comment type="function">
    <text evidence="4">Catalyzes the reduction of fatty acyl-CoA to fatty alcohols.</text>
</comment>
<dbReference type="GO" id="GO:0102965">
    <property type="term" value="F:alcohol-forming long-chain fatty acyl-CoA reductase activity"/>
    <property type="evidence" value="ECO:0007669"/>
    <property type="project" value="UniProtKB-EC"/>
</dbReference>
<dbReference type="InterPro" id="IPR036291">
    <property type="entry name" value="NAD(P)-bd_dom_sf"/>
</dbReference>
<proteinExistence type="inferred from homology"/>
<evidence type="ECO:0000313" key="7">
    <source>
        <dbReference type="EMBL" id="KAJ3647298.1"/>
    </source>
</evidence>
<keyword evidence="2 4" id="KW-0444">Lipid biosynthesis</keyword>
<feature type="transmembrane region" description="Helical" evidence="4">
    <location>
        <begin position="377"/>
        <end position="398"/>
    </location>
</feature>
<keyword evidence="4" id="KW-0521">NADP</keyword>